<proteinExistence type="predicted"/>
<accession>A0A9D7SDH2</accession>
<dbReference type="PANTHER" id="PTHR30401:SF0">
    <property type="entry name" value="TRNA 2-SELENOURIDINE SYNTHASE"/>
    <property type="match status" value="1"/>
</dbReference>
<dbReference type="EMBL" id="JADKFW010000021">
    <property type="protein sequence ID" value="MBK9719971.1"/>
    <property type="molecule type" value="Genomic_DNA"/>
</dbReference>
<dbReference type="InterPro" id="IPR017582">
    <property type="entry name" value="SelU"/>
</dbReference>
<evidence type="ECO:0000259" key="1">
    <source>
        <dbReference type="Pfam" id="PF26341"/>
    </source>
</evidence>
<dbReference type="GO" id="GO:0002098">
    <property type="term" value="P:tRNA wobble uridine modification"/>
    <property type="evidence" value="ECO:0007669"/>
    <property type="project" value="InterPro"/>
</dbReference>
<dbReference type="GO" id="GO:0043828">
    <property type="term" value="F:tRNA 2-selenouridine synthase activity"/>
    <property type="evidence" value="ECO:0007669"/>
    <property type="project" value="InterPro"/>
</dbReference>
<dbReference type="InterPro" id="IPR058840">
    <property type="entry name" value="AAA_SelU"/>
</dbReference>
<protein>
    <recommendedName>
        <fullName evidence="1">tRNA 2-selenouridine synthase AAA domain-containing protein</fullName>
    </recommendedName>
</protein>
<evidence type="ECO:0000313" key="2">
    <source>
        <dbReference type="EMBL" id="MBK9719971.1"/>
    </source>
</evidence>
<evidence type="ECO:0000313" key="3">
    <source>
        <dbReference type="Proteomes" id="UP000808349"/>
    </source>
</evidence>
<dbReference type="AlphaFoldDB" id="A0A9D7SDH2"/>
<dbReference type="Pfam" id="PF26341">
    <property type="entry name" value="AAA_SelU"/>
    <property type="match status" value="1"/>
</dbReference>
<comment type="caution">
    <text evidence="2">The sequence shown here is derived from an EMBL/GenBank/DDBJ whole genome shotgun (WGS) entry which is preliminary data.</text>
</comment>
<organism evidence="2 3">
    <name type="scientific">Candidatus Defluviibacterium haderslevense</name>
    <dbReference type="NCBI Taxonomy" id="2981993"/>
    <lineage>
        <taxon>Bacteria</taxon>
        <taxon>Pseudomonadati</taxon>
        <taxon>Bacteroidota</taxon>
        <taxon>Saprospiria</taxon>
        <taxon>Saprospirales</taxon>
        <taxon>Saprospiraceae</taxon>
        <taxon>Candidatus Defluviibacterium</taxon>
    </lineage>
</organism>
<gene>
    <name evidence="2" type="ORF">IPO85_21170</name>
</gene>
<dbReference type="Proteomes" id="UP000808349">
    <property type="component" value="Unassembled WGS sequence"/>
</dbReference>
<dbReference type="SUPFAM" id="SSF52540">
    <property type="entry name" value="P-loop containing nucleoside triphosphate hydrolases"/>
    <property type="match status" value="1"/>
</dbReference>
<name>A0A9D7SDH2_9BACT</name>
<reference evidence="2 3" key="1">
    <citation type="submission" date="2020-10" db="EMBL/GenBank/DDBJ databases">
        <title>Connecting structure to function with the recovery of over 1000 high-quality activated sludge metagenome-assembled genomes encoding full-length rRNA genes using long-read sequencing.</title>
        <authorList>
            <person name="Singleton C.M."/>
            <person name="Petriglieri F."/>
            <person name="Kristensen J.M."/>
            <person name="Kirkegaard R.H."/>
            <person name="Michaelsen T.Y."/>
            <person name="Andersen M.H."/>
            <person name="Karst S.M."/>
            <person name="Dueholm M.S."/>
            <person name="Nielsen P.H."/>
            <person name="Albertsen M."/>
        </authorList>
    </citation>
    <scope>NUCLEOTIDE SEQUENCE [LARGE SCALE GENOMIC DNA]</scope>
    <source>
        <strain evidence="2">Ribe_18-Q3-R11-54_BAT3C.373</strain>
    </source>
</reference>
<dbReference type="Gene3D" id="3.40.50.300">
    <property type="entry name" value="P-loop containing nucleotide triphosphate hydrolases"/>
    <property type="match status" value="1"/>
</dbReference>
<dbReference type="InterPro" id="IPR027417">
    <property type="entry name" value="P-loop_NTPase"/>
</dbReference>
<sequence length="212" mass="24615">MKFIILGGRTGSAKTAILSHLKDKGQQVIDLEALAHHKGSAFGWIGERDQKVNEQFENDIFFELLKIDISKPIWIENESKNIGKNFIPESMWSKMKASIIIHIDIDFETRLDHLIKNYQLNNNDQLILSFNKIQKRIGPADTKKALDFIHEHKYRDAAAIALKYYDSCYDYSFKLPKLVPPIVFNLKSKTNEDIADELIQFINSKEYEQRNN</sequence>
<dbReference type="PANTHER" id="PTHR30401">
    <property type="entry name" value="TRNA 2-SELENOURIDINE SYNTHASE"/>
    <property type="match status" value="1"/>
</dbReference>
<feature type="domain" description="tRNA 2-selenouridine synthase AAA" evidence="1">
    <location>
        <begin position="2"/>
        <end position="136"/>
    </location>
</feature>